<dbReference type="AlphaFoldDB" id="A0A3M7RLT4"/>
<organism evidence="1 2">
    <name type="scientific">Brachionus plicatilis</name>
    <name type="common">Marine rotifer</name>
    <name type="synonym">Brachionus muelleri</name>
    <dbReference type="NCBI Taxonomy" id="10195"/>
    <lineage>
        <taxon>Eukaryota</taxon>
        <taxon>Metazoa</taxon>
        <taxon>Spiralia</taxon>
        <taxon>Gnathifera</taxon>
        <taxon>Rotifera</taxon>
        <taxon>Eurotatoria</taxon>
        <taxon>Monogononta</taxon>
        <taxon>Pseudotrocha</taxon>
        <taxon>Ploima</taxon>
        <taxon>Brachionidae</taxon>
        <taxon>Brachionus</taxon>
    </lineage>
</organism>
<sequence>MKSKTILRWIFLNNFEKLIEFKKIDHLKLEFYTILSLSPGIGFLSKVKYSEAVPMVIGLTDESRKVFKSNFTEYSLVYSCFPGTPCNEE</sequence>
<protein>
    <submittedName>
        <fullName evidence="1">Uncharacterized protein</fullName>
    </submittedName>
</protein>
<dbReference type="EMBL" id="REGN01003105">
    <property type="protein sequence ID" value="RNA24506.1"/>
    <property type="molecule type" value="Genomic_DNA"/>
</dbReference>
<keyword evidence="2" id="KW-1185">Reference proteome</keyword>
<comment type="caution">
    <text evidence="1">The sequence shown here is derived from an EMBL/GenBank/DDBJ whole genome shotgun (WGS) entry which is preliminary data.</text>
</comment>
<accession>A0A3M7RLT4</accession>
<evidence type="ECO:0000313" key="1">
    <source>
        <dbReference type="EMBL" id="RNA24506.1"/>
    </source>
</evidence>
<gene>
    <name evidence="1" type="ORF">BpHYR1_006299</name>
</gene>
<name>A0A3M7RLT4_BRAPC</name>
<evidence type="ECO:0000313" key="2">
    <source>
        <dbReference type="Proteomes" id="UP000276133"/>
    </source>
</evidence>
<reference evidence="1 2" key="1">
    <citation type="journal article" date="2018" name="Sci. Rep.">
        <title>Genomic signatures of local adaptation to the degree of environmental predictability in rotifers.</title>
        <authorList>
            <person name="Franch-Gras L."/>
            <person name="Hahn C."/>
            <person name="Garcia-Roger E.M."/>
            <person name="Carmona M.J."/>
            <person name="Serra M."/>
            <person name="Gomez A."/>
        </authorList>
    </citation>
    <scope>NUCLEOTIDE SEQUENCE [LARGE SCALE GENOMIC DNA]</scope>
    <source>
        <strain evidence="1">HYR1</strain>
    </source>
</reference>
<dbReference type="Proteomes" id="UP000276133">
    <property type="component" value="Unassembled WGS sequence"/>
</dbReference>
<proteinExistence type="predicted"/>